<dbReference type="EMBL" id="CDSF01000090">
    <property type="protein sequence ID" value="CEO99452.1"/>
    <property type="molecule type" value="Genomic_DNA"/>
</dbReference>
<dbReference type="OrthoDB" id="191139at2759"/>
<dbReference type="Gene3D" id="3.40.50.720">
    <property type="entry name" value="NAD(P)-binding Rossmann-like Domain"/>
    <property type="match status" value="1"/>
</dbReference>
<dbReference type="Proteomes" id="UP000039324">
    <property type="component" value="Unassembled WGS sequence"/>
</dbReference>
<organism evidence="5 7">
    <name type="scientific">Plasmodiophora brassicae</name>
    <name type="common">Clubroot disease agent</name>
    <dbReference type="NCBI Taxonomy" id="37360"/>
    <lineage>
        <taxon>Eukaryota</taxon>
        <taxon>Sar</taxon>
        <taxon>Rhizaria</taxon>
        <taxon>Endomyxa</taxon>
        <taxon>Phytomyxea</taxon>
        <taxon>Plasmodiophorida</taxon>
        <taxon>Plasmodiophoridae</taxon>
        <taxon>Plasmodiophora</taxon>
    </lineage>
</organism>
<dbReference type="GO" id="GO:0016491">
    <property type="term" value="F:oxidoreductase activity"/>
    <property type="evidence" value="ECO:0007669"/>
    <property type="project" value="UniProtKB-KW"/>
</dbReference>
<evidence type="ECO:0000313" key="8">
    <source>
        <dbReference type="Proteomes" id="UP000290189"/>
    </source>
</evidence>
<dbReference type="Pfam" id="PF00106">
    <property type="entry name" value="adh_short"/>
    <property type="match status" value="1"/>
</dbReference>
<evidence type="ECO:0000313" key="6">
    <source>
        <dbReference type="EMBL" id="SPQ97460.1"/>
    </source>
</evidence>
<dbReference type="CDD" id="cd05327">
    <property type="entry name" value="retinol-DH_like_SDR_c_like"/>
    <property type="match status" value="1"/>
</dbReference>
<comment type="similarity">
    <text evidence="1 4">Belongs to the short-chain dehydrogenases/reductases (SDR) family.</text>
</comment>
<gene>
    <name evidence="5" type="ORF">PBRA_001358</name>
    <name evidence="6" type="ORF">PLBR_LOCUS4675</name>
</gene>
<protein>
    <submittedName>
        <fullName evidence="5">Uncharacterized protein</fullName>
    </submittedName>
</protein>
<evidence type="ECO:0000256" key="1">
    <source>
        <dbReference type="ARBA" id="ARBA00006484"/>
    </source>
</evidence>
<dbReference type="SUPFAM" id="SSF51735">
    <property type="entry name" value="NAD(P)-binding Rossmann-fold domains"/>
    <property type="match status" value="1"/>
</dbReference>
<reference evidence="5 7" key="1">
    <citation type="submission" date="2015-02" db="EMBL/GenBank/DDBJ databases">
        <authorList>
            <person name="Chooi Y.-H."/>
        </authorList>
    </citation>
    <scope>NUCLEOTIDE SEQUENCE [LARGE SCALE GENOMIC DNA]</scope>
    <source>
        <strain evidence="5">E3</strain>
    </source>
</reference>
<dbReference type="InterPro" id="IPR002347">
    <property type="entry name" value="SDR_fam"/>
</dbReference>
<dbReference type="EMBL" id="OVEO01000007">
    <property type="protein sequence ID" value="SPQ97460.1"/>
    <property type="molecule type" value="Genomic_DNA"/>
</dbReference>
<keyword evidence="3" id="KW-0560">Oxidoreductase</keyword>
<dbReference type="InterPro" id="IPR036291">
    <property type="entry name" value="NAD(P)-bd_dom_sf"/>
</dbReference>
<sequence length="317" mass="35059">MLSSMWVRNPTGFSPDASLPDLSNKTFFVTGATAGIGYETALALAKKSATVVIGARSEARARDAIASIKAQVPEANVEFIQMDLADLKTVADAARTFRTRHDKLDCLVNNAGIMAVPFEITKDGIESQFQTNHVGHFLLTRELLPALERAERPRIVNLSSDAHWWAPKPEGIVFDSINDENRMGTWARYGQSKLANILFTRGLHKRYGSRIYVNSVHPGFVSTELMRGPVSAWGSFMRPVVSLVFSVFKLAALRADQGAWTSLYVATSPDIVENGIKNQYFEPLARQSTNLSEVATDDKLAEALWAWTEKALRDRGL</sequence>
<dbReference type="PANTHER" id="PTHR24320:SF282">
    <property type="entry name" value="WW DOMAIN-CONTAINING OXIDOREDUCTASE"/>
    <property type="match status" value="1"/>
</dbReference>
<name>A0A0G4IW33_PLABS</name>
<accession>A0A0G4IW33</accession>
<dbReference type="Proteomes" id="UP000290189">
    <property type="component" value="Unassembled WGS sequence"/>
</dbReference>
<dbReference type="AlphaFoldDB" id="A0A0G4IW33"/>
<evidence type="ECO:0000313" key="5">
    <source>
        <dbReference type="EMBL" id="CEO99452.1"/>
    </source>
</evidence>
<dbReference type="PANTHER" id="PTHR24320">
    <property type="entry name" value="RETINOL DEHYDROGENASE"/>
    <property type="match status" value="1"/>
</dbReference>
<reference evidence="6 8" key="2">
    <citation type="submission" date="2018-03" db="EMBL/GenBank/DDBJ databases">
        <authorList>
            <person name="Fogelqvist J."/>
        </authorList>
    </citation>
    <scope>NUCLEOTIDE SEQUENCE [LARGE SCALE GENOMIC DNA]</scope>
</reference>
<dbReference type="OMA" id="APHIRRY"/>
<evidence type="ECO:0000256" key="3">
    <source>
        <dbReference type="ARBA" id="ARBA00023002"/>
    </source>
</evidence>
<evidence type="ECO:0000313" key="7">
    <source>
        <dbReference type="Proteomes" id="UP000039324"/>
    </source>
</evidence>
<dbReference type="STRING" id="37360.A0A0G4IW33"/>
<dbReference type="PRINTS" id="PR00080">
    <property type="entry name" value="SDRFAMILY"/>
</dbReference>
<keyword evidence="2" id="KW-0521">NADP</keyword>
<proteinExistence type="inferred from homology"/>
<keyword evidence="7" id="KW-1185">Reference proteome</keyword>
<keyword evidence="6" id="KW-0496">Mitochondrion</keyword>
<geneLocation type="mitochondrion" evidence="6"/>
<evidence type="ECO:0000256" key="4">
    <source>
        <dbReference type="RuleBase" id="RU000363"/>
    </source>
</evidence>
<evidence type="ECO:0000256" key="2">
    <source>
        <dbReference type="ARBA" id="ARBA00022857"/>
    </source>
</evidence>
<dbReference type="PRINTS" id="PR00081">
    <property type="entry name" value="GDHRDH"/>
</dbReference>